<reference evidence="4" key="1">
    <citation type="submission" date="2020-08" db="EMBL/GenBank/DDBJ databases">
        <title>Genome public.</title>
        <authorList>
            <person name="Liu C."/>
            <person name="Sun Q."/>
        </authorList>
    </citation>
    <scope>NUCLEOTIDE SEQUENCE</scope>
    <source>
        <strain evidence="4">NSJ-52</strain>
    </source>
</reference>
<feature type="coiled-coil region" evidence="1">
    <location>
        <begin position="147"/>
        <end position="181"/>
    </location>
</feature>
<evidence type="ECO:0000256" key="2">
    <source>
        <dbReference type="SAM" id="Phobius"/>
    </source>
</evidence>
<evidence type="ECO:0000256" key="1">
    <source>
        <dbReference type="SAM" id="Coils"/>
    </source>
</evidence>
<dbReference type="Gene3D" id="3.30.565.10">
    <property type="entry name" value="Histidine kinase-like ATPase, C-terminal domain"/>
    <property type="match status" value="1"/>
</dbReference>
<protein>
    <submittedName>
        <fullName evidence="4">Sensor histidine kinase</fullName>
    </submittedName>
</protein>
<dbReference type="InterPro" id="IPR032834">
    <property type="entry name" value="NatK-like_C"/>
</dbReference>
<dbReference type="PANTHER" id="PTHR40448:SF1">
    <property type="entry name" value="TWO-COMPONENT SENSOR HISTIDINE KINASE"/>
    <property type="match status" value="1"/>
</dbReference>
<gene>
    <name evidence="4" type="ORF">H8S62_11410</name>
</gene>
<dbReference type="CDD" id="cd16935">
    <property type="entry name" value="HATPase_AgrC-ComD-like"/>
    <property type="match status" value="1"/>
</dbReference>
<keyword evidence="2" id="KW-0812">Transmembrane</keyword>
<feature type="transmembrane region" description="Helical" evidence="2">
    <location>
        <begin position="16"/>
        <end position="42"/>
    </location>
</feature>
<organism evidence="4 5">
    <name type="scientific">Lawsonibacter faecis</name>
    <dbReference type="NCBI Taxonomy" id="2763052"/>
    <lineage>
        <taxon>Bacteria</taxon>
        <taxon>Bacillati</taxon>
        <taxon>Bacillota</taxon>
        <taxon>Clostridia</taxon>
        <taxon>Eubacteriales</taxon>
        <taxon>Oscillospiraceae</taxon>
        <taxon>Lawsonibacter</taxon>
    </lineage>
</organism>
<dbReference type="Proteomes" id="UP000607645">
    <property type="component" value="Unassembled WGS sequence"/>
</dbReference>
<dbReference type="Pfam" id="PF14501">
    <property type="entry name" value="HATPase_c_5"/>
    <property type="match status" value="1"/>
</dbReference>
<evidence type="ECO:0000313" key="4">
    <source>
        <dbReference type="EMBL" id="MBC5737611.1"/>
    </source>
</evidence>
<dbReference type="RefSeq" id="WP_186919418.1">
    <property type="nucleotide sequence ID" value="NZ_JACOPQ010000008.1"/>
</dbReference>
<dbReference type="PANTHER" id="PTHR40448">
    <property type="entry name" value="TWO-COMPONENT SENSOR HISTIDINE KINASE"/>
    <property type="match status" value="1"/>
</dbReference>
<feature type="domain" description="Sensor histidine kinase NatK-like C-terminal" evidence="3">
    <location>
        <begin position="243"/>
        <end position="345"/>
    </location>
</feature>
<name>A0A8J6JDR2_9FIRM</name>
<feature type="transmembrane region" description="Helical" evidence="2">
    <location>
        <begin position="83"/>
        <end position="101"/>
    </location>
</feature>
<sequence length="353" mass="40163">MLILCVGFEIRWNETLFVGIVAHTMQHIWSSIMLLLCMVFEWEYEIHIANVIRFFLADGMMLATYFGLARYFEKRRTLTGDRFLLIFSVFAQLMINFLYNYTSTNDYLNLAIYFYDIAASLFLLMILYGVFSRAQLRSEAYMLERIIAESESKHRAAMENAESLDRKCHDLKHQIAALRLAPEDQREDYIRELEETVHTFERLYKTGNDTLDVLLAEKQTLCVQKDIALTVLADAGGLSGISALDIYTLFGNALDNAIEAAQQVPLSTGRVICLNIARRGNLTSISLENSCARAAAFRDGLPLTTKEDAERHGFGVKSIRYIVEKYGGTMEISQSEGRFSLNIMFLSNHTQAA</sequence>
<keyword evidence="2" id="KW-0472">Membrane</keyword>
<keyword evidence="2" id="KW-1133">Transmembrane helix</keyword>
<evidence type="ECO:0000259" key="3">
    <source>
        <dbReference type="Pfam" id="PF14501"/>
    </source>
</evidence>
<dbReference type="GO" id="GO:0016301">
    <property type="term" value="F:kinase activity"/>
    <property type="evidence" value="ECO:0007669"/>
    <property type="project" value="UniProtKB-KW"/>
</dbReference>
<feature type="transmembrane region" description="Helical" evidence="2">
    <location>
        <begin position="48"/>
        <end position="71"/>
    </location>
</feature>
<proteinExistence type="predicted"/>
<dbReference type="SUPFAM" id="SSF55874">
    <property type="entry name" value="ATPase domain of HSP90 chaperone/DNA topoisomerase II/histidine kinase"/>
    <property type="match status" value="1"/>
</dbReference>
<keyword evidence="1" id="KW-0175">Coiled coil</keyword>
<dbReference type="InterPro" id="IPR036890">
    <property type="entry name" value="HATPase_C_sf"/>
</dbReference>
<feature type="transmembrane region" description="Helical" evidence="2">
    <location>
        <begin position="107"/>
        <end position="131"/>
    </location>
</feature>
<keyword evidence="4" id="KW-0808">Transferase</keyword>
<keyword evidence="4" id="KW-0418">Kinase</keyword>
<comment type="caution">
    <text evidence="4">The sequence shown here is derived from an EMBL/GenBank/DDBJ whole genome shotgun (WGS) entry which is preliminary data.</text>
</comment>
<accession>A0A8J6JDR2</accession>
<evidence type="ECO:0000313" key="5">
    <source>
        <dbReference type="Proteomes" id="UP000607645"/>
    </source>
</evidence>
<dbReference type="AlphaFoldDB" id="A0A8J6JDR2"/>
<keyword evidence="5" id="KW-1185">Reference proteome</keyword>
<dbReference type="EMBL" id="JACOPQ010000008">
    <property type="protein sequence ID" value="MBC5737611.1"/>
    <property type="molecule type" value="Genomic_DNA"/>
</dbReference>
<dbReference type="GO" id="GO:0042802">
    <property type="term" value="F:identical protein binding"/>
    <property type="evidence" value="ECO:0007669"/>
    <property type="project" value="TreeGrafter"/>
</dbReference>